<accession>A0A5J9WHI3</accession>
<dbReference type="Proteomes" id="UP000324897">
    <property type="component" value="Chromosome 5"/>
</dbReference>
<feature type="non-terminal residue" evidence="1">
    <location>
        <position position="1"/>
    </location>
</feature>
<proteinExistence type="predicted"/>
<dbReference type="OrthoDB" id="40048at2759"/>
<dbReference type="UniPathway" id="UPA00988"/>
<comment type="caution">
    <text evidence="1">The sequence shown here is derived from an EMBL/GenBank/DDBJ whole genome shotgun (WGS) entry which is preliminary data.</text>
</comment>
<dbReference type="Gramene" id="TVU46744">
    <property type="protein sequence ID" value="TVU46744"/>
    <property type="gene ID" value="EJB05_06301"/>
</dbReference>
<keyword evidence="2" id="KW-1185">Reference proteome</keyword>
<dbReference type="EMBL" id="RWGY01000004">
    <property type="protein sequence ID" value="TVU46744.1"/>
    <property type="molecule type" value="Genomic_DNA"/>
</dbReference>
<evidence type="ECO:0000313" key="2">
    <source>
        <dbReference type="Proteomes" id="UP000324897"/>
    </source>
</evidence>
<gene>
    <name evidence="1" type="ORF">EJB05_06301</name>
</gene>
<protein>
    <submittedName>
        <fullName evidence="1">Uncharacterized protein</fullName>
    </submittedName>
</protein>
<reference evidence="1 2" key="1">
    <citation type="journal article" date="2019" name="Sci. Rep.">
        <title>A high-quality genome of Eragrostis curvula grass provides insights into Poaceae evolution and supports new strategies to enhance forage quality.</title>
        <authorList>
            <person name="Carballo J."/>
            <person name="Santos B.A.C.M."/>
            <person name="Zappacosta D."/>
            <person name="Garbus I."/>
            <person name="Selva J.P."/>
            <person name="Gallo C.A."/>
            <person name="Diaz A."/>
            <person name="Albertini E."/>
            <person name="Caccamo M."/>
            <person name="Echenique V."/>
        </authorList>
    </citation>
    <scope>NUCLEOTIDE SEQUENCE [LARGE SCALE GENOMIC DNA]</scope>
    <source>
        <strain evidence="2">cv. Victoria</strain>
        <tissue evidence="1">Leaf</tissue>
    </source>
</reference>
<sequence length="84" mass="9088">MPSNTRTVNDVSFVSNHSKNQLAAYLSNGSLCVVELPAADTWEEFEGNGISVEPCYSDFNEIELVSSEDSLPGSVSSSSWQARV</sequence>
<dbReference type="AlphaFoldDB" id="A0A5J9WHI3"/>
<name>A0A5J9WHI3_9POAL</name>
<evidence type="ECO:0000313" key="1">
    <source>
        <dbReference type="EMBL" id="TVU46744.1"/>
    </source>
</evidence>
<organism evidence="1 2">
    <name type="scientific">Eragrostis curvula</name>
    <name type="common">weeping love grass</name>
    <dbReference type="NCBI Taxonomy" id="38414"/>
    <lineage>
        <taxon>Eukaryota</taxon>
        <taxon>Viridiplantae</taxon>
        <taxon>Streptophyta</taxon>
        <taxon>Embryophyta</taxon>
        <taxon>Tracheophyta</taxon>
        <taxon>Spermatophyta</taxon>
        <taxon>Magnoliopsida</taxon>
        <taxon>Liliopsida</taxon>
        <taxon>Poales</taxon>
        <taxon>Poaceae</taxon>
        <taxon>PACMAD clade</taxon>
        <taxon>Chloridoideae</taxon>
        <taxon>Eragrostideae</taxon>
        <taxon>Eragrostidinae</taxon>
        <taxon>Eragrostis</taxon>
    </lineage>
</organism>